<dbReference type="SUPFAM" id="SSF52540">
    <property type="entry name" value="P-loop containing nucleoside triphosphate hydrolases"/>
    <property type="match status" value="1"/>
</dbReference>
<evidence type="ECO:0000256" key="2">
    <source>
        <dbReference type="ARBA" id="ARBA00022840"/>
    </source>
</evidence>
<protein>
    <submittedName>
        <fullName evidence="6">Succinoglycan biosynthesis protein exop</fullName>
    </submittedName>
</protein>
<evidence type="ECO:0000313" key="6">
    <source>
        <dbReference type="EMBL" id="MBH0113709.1"/>
    </source>
</evidence>
<dbReference type="PANTHER" id="PTHR32309">
    <property type="entry name" value="TYROSINE-PROTEIN KINASE"/>
    <property type="match status" value="1"/>
</dbReference>
<feature type="coiled-coil region" evidence="3">
    <location>
        <begin position="198"/>
        <end position="229"/>
    </location>
</feature>
<evidence type="ECO:0000256" key="3">
    <source>
        <dbReference type="SAM" id="Coils"/>
    </source>
</evidence>
<keyword evidence="5" id="KW-1133">Transmembrane helix</keyword>
<evidence type="ECO:0000256" key="5">
    <source>
        <dbReference type="SAM" id="Phobius"/>
    </source>
</evidence>
<evidence type="ECO:0000256" key="1">
    <source>
        <dbReference type="ARBA" id="ARBA00022741"/>
    </source>
</evidence>
<feature type="region of interest" description="Disordered" evidence="4">
    <location>
        <begin position="1"/>
        <end position="34"/>
    </location>
</feature>
<organism evidence="6 7">
    <name type="scientific">Novosphingobium aureum</name>
    <dbReference type="NCBI Taxonomy" id="2792964"/>
    <lineage>
        <taxon>Bacteria</taxon>
        <taxon>Pseudomonadati</taxon>
        <taxon>Pseudomonadota</taxon>
        <taxon>Alphaproteobacteria</taxon>
        <taxon>Sphingomonadales</taxon>
        <taxon>Sphingomonadaceae</taxon>
        <taxon>Novosphingobium</taxon>
    </lineage>
</organism>
<dbReference type="RefSeq" id="WP_197164067.1">
    <property type="nucleotide sequence ID" value="NZ_JADZGI010000001.1"/>
</dbReference>
<evidence type="ECO:0000256" key="4">
    <source>
        <dbReference type="SAM" id="MobiDB-lite"/>
    </source>
</evidence>
<keyword evidence="7" id="KW-1185">Reference proteome</keyword>
<dbReference type="InterPro" id="IPR005702">
    <property type="entry name" value="Wzc-like_C"/>
</dbReference>
<dbReference type="CDD" id="cd05387">
    <property type="entry name" value="BY-kinase"/>
    <property type="match status" value="1"/>
</dbReference>
<dbReference type="InterPro" id="IPR027417">
    <property type="entry name" value="P-loop_NTPase"/>
</dbReference>
<dbReference type="Gene3D" id="3.40.50.300">
    <property type="entry name" value="P-loop containing nucleotide triphosphate hydrolases"/>
    <property type="match status" value="1"/>
</dbReference>
<keyword evidence="3" id="KW-0175">Coiled coil</keyword>
<keyword evidence="5" id="KW-0812">Transmembrane</keyword>
<gene>
    <name evidence="6" type="ORF">I5E68_12200</name>
</gene>
<keyword evidence="1" id="KW-0547">Nucleotide-binding</keyword>
<sequence>MAALVTDDARNAPAQRRDPFTSPPSGSDRSQASAHDQFALRDILRVIGRYRTMFTLIVGGITLAVLASQLLAPTMYRATAHVQVELIDEVGTNQADVNSRNAQRVANAVRLHRSRSTAEQVIKDLDLMRDPRFLKEMGDTVRTGAALKQQASNTLLSMITISSEAGSDLMDISVTARSPELAAEIANQLPASVRELRNQKLDNRRQQLLVSLEEELETRNREADTASQKVADFRASNNMLVGAGQMEDLQQINRVALQATEAQAARDASAARSAGIARAAGIRSTASASSAALDALERRRGELIAERSKMGTSYGPNHPDVKRNTSALAAVDDSIAKERTRVQQAAGADAGAEASRMAALARSEASGAAAQASRLGGAVAALTSMAYRNNANSVQLGKLVRESELAEQAYKLLAARVEQVRAQMQLEGVSSSVVSPAVPNHDPISPAPFKMTFAALIGSSIVAFLIAMTRDLLDDRLRTTAQMRRMFGMRTLGMMPQVARSISGDPRESPVITEPNSLFAEVARAAYSEVRALHEGKGAQVVLISSPLPGDGKSTVSMTLAAAGVAMGERTVVLDLDLRKKGALQKLQRELHFPDLVDIVTGQADLDQALGDIDRQHIEALGYDGVEPRFGHDPEVSNQVVLLSAKEPVAEPAVMLTSKRLKALLAQLRERFDFIVINAPAALAVRDARAMCHFADQTVMVARWGITTSDQMRVALEVMDERTIGGVIFDQVDYAEHARRCYGDSVQFYANSSDYYTDPLPMPPTLGERLRGLFGRGPVAQAA</sequence>
<dbReference type="InterPro" id="IPR050445">
    <property type="entry name" value="Bact_polysacc_biosynth/exp"/>
</dbReference>
<accession>A0A931MLQ8</accession>
<keyword evidence="2" id="KW-0067">ATP-binding</keyword>
<dbReference type="AlphaFoldDB" id="A0A931MLQ8"/>
<proteinExistence type="predicted"/>
<keyword evidence="5" id="KW-0472">Membrane</keyword>
<feature type="transmembrane region" description="Helical" evidence="5">
    <location>
        <begin position="53"/>
        <end position="72"/>
    </location>
</feature>
<reference evidence="6" key="1">
    <citation type="submission" date="2020-11" db="EMBL/GenBank/DDBJ databases">
        <title>Novosphingobium aureum sp. nov., a marine bacterium isolated from sediment of a salt flat.</title>
        <authorList>
            <person name="Yoo Y."/>
            <person name="Kim J.-J."/>
        </authorList>
    </citation>
    <scope>NUCLEOTIDE SEQUENCE</scope>
    <source>
        <strain evidence="6">YJ-S2-02</strain>
    </source>
</reference>
<name>A0A931MLQ8_9SPHN</name>
<dbReference type="Proteomes" id="UP000617634">
    <property type="component" value="Unassembled WGS sequence"/>
</dbReference>
<dbReference type="PANTHER" id="PTHR32309:SF31">
    <property type="entry name" value="CAPSULAR EXOPOLYSACCHARIDE FAMILY"/>
    <property type="match status" value="1"/>
</dbReference>
<feature type="compositionally biased region" description="Polar residues" evidence="4">
    <location>
        <begin position="23"/>
        <end position="34"/>
    </location>
</feature>
<feature type="compositionally biased region" description="Basic and acidic residues" evidence="4">
    <location>
        <begin position="7"/>
        <end position="19"/>
    </location>
</feature>
<comment type="caution">
    <text evidence="6">The sequence shown here is derived from an EMBL/GenBank/DDBJ whole genome shotgun (WGS) entry which is preliminary data.</text>
</comment>
<evidence type="ECO:0000313" key="7">
    <source>
        <dbReference type="Proteomes" id="UP000617634"/>
    </source>
</evidence>
<dbReference type="EMBL" id="JADZGI010000001">
    <property type="protein sequence ID" value="MBH0113709.1"/>
    <property type="molecule type" value="Genomic_DNA"/>
</dbReference>